<sequence>MLLERSPSSAIDVAKLVRWLGDKKGISAPTVWLLGAQLADRFGWLAQADDKKATAEWIRADLKAAFQTASVTPVVQKSAYRFTVFPHWQARERPIAEIVVARLGKLTDGHRGVLDDLVTDDPEGEIVHRIQWITENLRIDATGPAATLGARLAESIWKPPPVEGVWPLGDDLEPTRFEPSFSAKIPDAPPGHKVVVVDQRRAVLAAVGTARLGMGQPERMPGGQVDWHDPKVPDAVVEVELPALEYLAIPPILRVHRAQQASHAVRAVPVCTRTVQQMIAGAADGGLGLDVDDIKFGEAWVFPHTGKKLESWAAAIRKAFTAAAGDPAVEAMLKAIYQRYYMAFSLDHTAGTCQHQPAWSGDIRAHVRATSLRYAARIHRDHKLLPVAAQMDAWYYIVPDDFDTTIFDDTSELNGKYRVKEEIPHVSEETAPATTDHSQTATPHRRSGLLHRILGRASE</sequence>
<accession>A0A1S1NIN8</accession>
<proteinExistence type="predicted"/>
<comment type="caution">
    <text evidence="2">The sequence shown here is derived from an EMBL/GenBank/DDBJ whole genome shotgun (WGS) entry which is preliminary data.</text>
</comment>
<feature type="compositionally biased region" description="Polar residues" evidence="1">
    <location>
        <begin position="432"/>
        <end position="442"/>
    </location>
</feature>
<feature type="region of interest" description="Disordered" evidence="1">
    <location>
        <begin position="425"/>
        <end position="459"/>
    </location>
</feature>
<gene>
    <name evidence="2" type="ORF">BKN37_13675</name>
</gene>
<dbReference type="AlphaFoldDB" id="A0A1S1NIN8"/>
<reference evidence="2 3" key="1">
    <citation type="submission" date="2016-10" db="EMBL/GenBank/DDBJ databases">
        <title>Genome sequence of Mycobacterium talmonii.</title>
        <authorList>
            <person name="Greninger A.L."/>
            <person name="Elliott B."/>
            <person name="Vasireddy S."/>
            <person name="Vasireddy R."/>
        </authorList>
    </citation>
    <scope>NUCLEOTIDE SEQUENCE [LARGE SCALE GENOMIC DNA]</scope>
    <source>
        <strain evidence="3">NE-TNMC-100812</strain>
    </source>
</reference>
<dbReference type="Proteomes" id="UP000179734">
    <property type="component" value="Unassembled WGS sequence"/>
</dbReference>
<evidence type="ECO:0000313" key="2">
    <source>
        <dbReference type="EMBL" id="OHV03717.1"/>
    </source>
</evidence>
<name>A0A1S1NIN8_9MYCO</name>
<evidence type="ECO:0000256" key="1">
    <source>
        <dbReference type="SAM" id="MobiDB-lite"/>
    </source>
</evidence>
<protein>
    <submittedName>
        <fullName evidence="2">Uncharacterized protein</fullName>
    </submittedName>
</protein>
<organism evidence="2 3">
    <name type="scientific">Mycobacterium talmoniae</name>
    <dbReference type="NCBI Taxonomy" id="1858794"/>
    <lineage>
        <taxon>Bacteria</taxon>
        <taxon>Bacillati</taxon>
        <taxon>Actinomycetota</taxon>
        <taxon>Actinomycetes</taxon>
        <taxon>Mycobacteriales</taxon>
        <taxon>Mycobacteriaceae</taxon>
        <taxon>Mycobacterium</taxon>
    </lineage>
</organism>
<keyword evidence="3" id="KW-1185">Reference proteome</keyword>
<evidence type="ECO:0000313" key="3">
    <source>
        <dbReference type="Proteomes" id="UP000179734"/>
    </source>
</evidence>
<dbReference type="EMBL" id="MLQM01000066">
    <property type="protein sequence ID" value="OHV03717.1"/>
    <property type="molecule type" value="Genomic_DNA"/>
</dbReference>